<evidence type="ECO:0000256" key="2">
    <source>
        <dbReference type="ARBA" id="ARBA00022478"/>
    </source>
</evidence>
<dbReference type="Gramene" id="OMO67203">
    <property type="protein sequence ID" value="OMO67203"/>
    <property type="gene ID" value="CCACVL1_20709"/>
</dbReference>
<name>A0A1R3HAB2_COCAP</name>
<evidence type="ECO:0000256" key="1">
    <source>
        <dbReference type="ARBA" id="ARBA00004123"/>
    </source>
</evidence>
<keyword evidence="7" id="KW-1185">Reference proteome</keyword>
<dbReference type="InterPro" id="IPR007811">
    <property type="entry name" value="RPC4"/>
</dbReference>
<evidence type="ECO:0000256" key="4">
    <source>
        <dbReference type="ARBA" id="ARBA00023242"/>
    </source>
</evidence>
<accession>A0A1R3HAB2</accession>
<gene>
    <name evidence="6" type="ORF">CCACVL1_20709</name>
</gene>
<dbReference type="Pfam" id="PF05132">
    <property type="entry name" value="RNA_pol_Rpc4"/>
    <property type="match status" value="1"/>
</dbReference>
<dbReference type="GO" id="GO:0003677">
    <property type="term" value="F:DNA binding"/>
    <property type="evidence" value="ECO:0007669"/>
    <property type="project" value="InterPro"/>
</dbReference>
<comment type="subcellular location">
    <subcellularLocation>
        <location evidence="1">Nucleus</location>
    </subcellularLocation>
</comment>
<feature type="compositionally biased region" description="Basic residues" evidence="5">
    <location>
        <begin position="10"/>
        <end position="25"/>
    </location>
</feature>
<evidence type="ECO:0000256" key="5">
    <source>
        <dbReference type="SAM" id="MobiDB-lite"/>
    </source>
</evidence>
<protein>
    <submittedName>
        <fullName evidence="6">RNA polymerase III Rpc4</fullName>
    </submittedName>
</protein>
<feature type="region of interest" description="Disordered" evidence="5">
    <location>
        <begin position="198"/>
        <end position="219"/>
    </location>
</feature>
<dbReference type="STRING" id="210143.A0A1R3HAB2"/>
<proteinExistence type="predicted"/>
<keyword evidence="3" id="KW-0804">Transcription</keyword>
<keyword evidence="4" id="KW-0539">Nucleus</keyword>
<feature type="region of interest" description="Disordered" evidence="5">
    <location>
        <begin position="1"/>
        <end position="40"/>
    </location>
</feature>
<sequence length="295" mass="32174">MEQKDSKPNVARKMRFAPKAPPRRAVKQEVKTEEVEETDAAQARDLLQRFNVHQASMRTKPKFEKKVAPSQVAIGHGGGSASIRSFGFSKGASHSSRETFNGMLSLNKKEEKEYKEPWDYYSYYPVTLPVRRPYAGNPALLDEEEFASENNTFDESSDQPATELGLMEENLEPSMFFIQLPPTLPVIKQSGSAAGSEVASSSKSAASVGSSKESNGLEELPAGHMGKMLVYKSGAVKLKLGDTIYDVTPGLNCVIAQDVVAINTAEKQCCVVGELNKRAVLTPDITSILNSLPDL</sequence>
<dbReference type="OrthoDB" id="5836119at2759"/>
<dbReference type="PANTHER" id="PTHR13408">
    <property type="entry name" value="DNA-DIRECTED RNA POLYMERASE III"/>
    <property type="match status" value="1"/>
</dbReference>
<dbReference type="GO" id="GO:0042797">
    <property type="term" value="P:tRNA transcription by RNA polymerase III"/>
    <property type="evidence" value="ECO:0007669"/>
    <property type="project" value="TreeGrafter"/>
</dbReference>
<keyword evidence="2" id="KW-0240">DNA-directed RNA polymerase</keyword>
<organism evidence="6 7">
    <name type="scientific">Corchorus capsularis</name>
    <name type="common">Jute</name>
    <dbReference type="NCBI Taxonomy" id="210143"/>
    <lineage>
        <taxon>Eukaryota</taxon>
        <taxon>Viridiplantae</taxon>
        <taxon>Streptophyta</taxon>
        <taxon>Embryophyta</taxon>
        <taxon>Tracheophyta</taxon>
        <taxon>Spermatophyta</taxon>
        <taxon>Magnoliopsida</taxon>
        <taxon>eudicotyledons</taxon>
        <taxon>Gunneridae</taxon>
        <taxon>Pentapetalae</taxon>
        <taxon>rosids</taxon>
        <taxon>malvids</taxon>
        <taxon>Malvales</taxon>
        <taxon>Malvaceae</taxon>
        <taxon>Grewioideae</taxon>
        <taxon>Apeibeae</taxon>
        <taxon>Corchorus</taxon>
    </lineage>
</organism>
<feature type="region of interest" description="Disordered" evidence="5">
    <location>
        <begin position="58"/>
        <end position="77"/>
    </location>
</feature>
<comment type="caution">
    <text evidence="6">The sequence shown here is derived from an EMBL/GenBank/DDBJ whole genome shotgun (WGS) entry which is preliminary data.</text>
</comment>
<dbReference type="PANTHER" id="PTHR13408:SF0">
    <property type="entry name" value="DNA-DIRECTED RNA POLYMERASE III SUBUNIT RPC4"/>
    <property type="match status" value="1"/>
</dbReference>
<evidence type="ECO:0000256" key="3">
    <source>
        <dbReference type="ARBA" id="ARBA00023163"/>
    </source>
</evidence>
<feature type="compositionally biased region" description="Low complexity" evidence="5">
    <location>
        <begin position="198"/>
        <end position="214"/>
    </location>
</feature>
<dbReference type="Proteomes" id="UP000188268">
    <property type="component" value="Unassembled WGS sequence"/>
</dbReference>
<evidence type="ECO:0000313" key="7">
    <source>
        <dbReference type="Proteomes" id="UP000188268"/>
    </source>
</evidence>
<dbReference type="AlphaFoldDB" id="A0A1R3HAB2"/>
<reference evidence="6 7" key="1">
    <citation type="submission" date="2013-09" db="EMBL/GenBank/DDBJ databases">
        <title>Corchorus capsularis genome sequencing.</title>
        <authorList>
            <person name="Alam M."/>
            <person name="Haque M.S."/>
            <person name="Islam M.S."/>
            <person name="Emdad E.M."/>
            <person name="Islam M.M."/>
            <person name="Ahmed B."/>
            <person name="Halim A."/>
            <person name="Hossen Q.M.M."/>
            <person name="Hossain M.Z."/>
            <person name="Ahmed R."/>
            <person name="Khan M.M."/>
            <person name="Islam R."/>
            <person name="Rashid M.M."/>
            <person name="Khan S.A."/>
            <person name="Rahman M.S."/>
            <person name="Alam M."/>
        </authorList>
    </citation>
    <scope>NUCLEOTIDE SEQUENCE [LARGE SCALE GENOMIC DNA]</scope>
    <source>
        <strain evidence="7">cv. CVL-1</strain>
        <tissue evidence="6">Whole seedling</tissue>
    </source>
</reference>
<dbReference type="EMBL" id="AWWV01012440">
    <property type="protein sequence ID" value="OMO67203.1"/>
    <property type="molecule type" value="Genomic_DNA"/>
</dbReference>
<dbReference type="OMA" id="TPGLNCV"/>
<evidence type="ECO:0000313" key="6">
    <source>
        <dbReference type="EMBL" id="OMO67203.1"/>
    </source>
</evidence>
<dbReference type="GO" id="GO:0005666">
    <property type="term" value="C:RNA polymerase III complex"/>
    <property type="evidence" value="ECO:0007669"/>
    <property type="project" value="InterPro"/>
</dbReference>